<comment type="similarity">
    <text evidence="1">Belongs to the LytR/CpsA/Psr (LCP) family.</text>
</comment>
<keyword evidence="3" id="KW-0735">Signal-anchor</keyword>
<dbReference type="RefSeq" id="WP_181472551.1">
    <property type="nucleotide sequence ID" value="NZ_JACEFG010000002.1"/>
</dbReference>
<keyword evidence="8" id="KW-1185">Reference proteome</keyword>
<dbReference type="InterPro" id="IPR050922">
    <property type="entry name" value="LytR/CpsA/Psr_CW_biosynth"/>
</dbReference>
<evidence type="ECO:0000256" key="2">
    <source>
        <dbReference type="ARBA" id="ARBA00022692"/>
    </source>
</evidence>
<evidence type="ECO:0000313" key="8">
    <source>
        <dbReference type="Proteomes" id="UP000571017"/>
    </source>
</evidence>
<dbReference type="Proteomes" id="UP000571017">
    <property type="component" value="Unassembled WGS sequence"/>
</dbReference>
<evidence type="ECO:0000259" key="6">
    <source>
        <dbReference type="Pfam" id="PF03816"/>
    </source>
</evidence>
<evidence type="ECO:0000256" key="1">
    <source>
        <dbReference type="ARBA" id="ARBA00006068"/>
    </source>
</evidence>
<evidence type="ECO:0000313" key="7">
    <source>
        <dbReference type="EMBL" id="MBA2175551.1"/>
    </source>
</evidence>
<name>A0A838CUF3_9BACI</name>
<dbReference type="PANTHER" id="PTHR33392">
    <property type="entry name" value="POLYISOPRENYL-TEICHOIC ACID--PEPTIDOGLYCAN TEICHOIC ACID TRANSFERASE TAGU"/>
    <property type="match status" value="1"/>
</dbReference>
<sequence length="342" mass="38653">MKNKTLKIILWTLAFVLLLGIGTAAGYAAYVTDQVRQTATESHEELDRGEKSEKRVEVVNPADDHTSVLFVGIDDSQKRSNDANGNRNALSDALVLATFNDDNKTVKMLSIPRDSYTYIPEVGYKDKITHAHAFGGIDSTVETVERMLDVPVDYYVRLNFNSFTEIVDSMGGIQYDVPFDISEKNSRDMHGAIELDEGYQTLNGEEALALARTRKYDSDLARGQRQMELIQEIVRQSMTTSTINNIGDILQSIEDNLSTNLAFDQMIAFKEYFFQKEGLSFDKMQLDGEGTYINNVWYFDVESDSLDETKDQLRTHLGLDSLQDDDDEINSFAEDDDENDSM</sequence>
<evidence type="ECO:0000256" key="5">
    <source>
        <dbReference type="SAM" id="MobiDB-lite"/>
    </source>
</evidence>
<feature type="domain" description="Cell envelope-related transcriptional attenuator" evidence="6">
    <location>
        <begin position="91"/>
        <end position="237"/>
    </location>
</feature>
<protein>
    <submittedName>
        <fullName evidence="7">LCP family protein</fullName>
    </submittedName>
</protein>
<proteinExistence type="inferred from homology"/>
<keyword evidence="4" id="KW-0472">Membrane</keyword>
<dbReference type="EMBL" id="JACEFG010000002">
    <property type="protein sequence ID" value="MBA2175551.1"/>
    <property type="molecule type" value="Genomic_DNA"/>
</dbReference>
<feature type="region of interest" description="Disordered" evidence="5">
    <location>
        <begin position="322"/>
        <end position="342"/>
    </location>
</feature>
<dbReference type="GO" id="GO:0071555">
    <property type="term" value="P:cell wall organization"/>
    <property type="evidence" value="ECO:0007669"/>
    <property type="project" value="UniProtKB-KW"/>
</dbReference>
<organism evidence="7 8">
    <name type="scientific">Halobacillus locisalis</name>
    <dbReference type="NCBI Taxonomy" id="220753"/>
    <lineage>
        <taxon>Bacteria</taxon>
        <taxon>Bacillati</taxon>
        <taxon>Bacillota</taxon>
        <taxon>Bacilli</taxon>
        <taxon>Bacillales</taxon>
        <taxon>Bacillaceae</taxon>
        <taxon>Halobacillus</taxon>
    </lineage>
</organism>
<dbReference type="InterPro" id="IPR004474">
    <property type="entry name" value="LytR_CpsA_psr"/>
</dbReference>
<evidence type="ECO:0000256" key="4">
    <source>
        <dbReference type="ARBA" id="ARBA00022989"/>
    </source>
</evidence>
<gene>
    <name evidence="7" type="ORF">H0266_11665</name>
</gene>
<comment type="caution">
    <text evidence="7">The sequence shown here is derived from an EMBL/GenBank/DDBJ whole genome shotgun (WGS) entry which is preliminary data.</text>
</comment>
<dbReference type="Pfam" id="PF03816">
    <property type="entry name" value="LytR_cpsA_psr"/>
    <property type="match status" value="1"/>
</dbReference>
<keyword evidence="4" id="KW-1133">Transmembrane helix</keyword>
<accession>A0A838CUF3</accession>
<keyword evidence="2" id="KW-0812">Transmembrane</keyword>
<evidence type="ECO:0000256" key="3">
    <source>
        <dbReference type="ARBA" id="ARBA00022968"/>
    </source>
</evidence>
<dbReference type="PANTHER" id="PTHR33392:SF3">
    <property type="entry name" value="POLYISOPRENYL-TEICHOIC ACID--PEPTIDOGLYCAN TEICHOIC ACID TRANSFERASE TAGT"/>
    <property type="match status" value="1"/>
</dbReference>
<dbReference type="Gene3D" id="3.40.630.190">
    <property type="entry name" value="LCP protein"/>
    <property type="match status" value="1"/>
</dbReference>
<dbReference type="NCBIfam" id="TIGR00350">
    <property type="entry name" value="lytR_cpsA_psr"/>
    <property type="match status" value="1"/>
</dbReference>
<reference evidence="7 8" key="1">
    <citation type="journal article" date="2004" name="Extremophiles">
        <title>Halobacillus locisalis sp. nov., a halophilic bacterium isolated from a marine solar saltern of the Yellow Sea in Korea.</title>
        <authorList>
            <person name="Yoon J.H."/>
            <person name="Kang K.H."/>
            <person name="Oh T.K."/>
            <person name="Park Y.H."/>
        </authorList>
    </citation>
    <scope>NUCLEOTIDE SEQUENCE [LARGE SCALE GENOMIC DNA]</scope>
    <source>
        <strain evidence="7 8">KCTC 3788</strain>
    </source>
</reference>
<dbReference type="AlphaFoldDB" id="A0A838CUF3"/>